<dbReference type="EMBL" id="BTSY01000006">
    <property type="protein sequence ID" value="GMT33954.1"/>
    <property type="molecule type" value="Genomic_DNA"/>
</dbReference>
<proteinExistence type="predicted"/>
<dbReference type="Proteomes" id="UP001432322">
    <property type="component" value="Unassembled WGS sequence"/>
</dbReference>
<sequence>GSIGRQGRDRGLLLLRLPQLRAGRGTIDCIETRLSVRAVSRVSSDGVVVGEGAGAHTATVSLMSGRRLLSFLILPLLLLLYYHFPLPSPPLRCRQDTRSDCLLLRIFLRYFHLIRFLPLDISLRNHHCCSSSIFILLPLFRLFIWFLLLLYLHKLHSHSSHSFLHSSSVSLPLRMSISHVGGECVLRRQRLRAHRTRVYLVGGSCCSCSSCCR</sequence>
<keyword evidence="1" id="KW-0812">Transmembrane</keyword>
<evidence type="ECO:0000313" key="3">
    <source>
        <dbReference type="Proteomes" id="UP001432322"/>
    </source>
</evidence>
<feature type="transmembrane region" description="Helical" evidence="1">
    <location>
        <begin position="133"/>
        <end position="152"/>
    </location>
</feature>
<accession>A0AAV5WWG8</accession>
<dbReference type="AlphaFoldDB" id="A0AAV5WWG8"/>
<organism evidence="2 3">
    <name type="scientific">Pristionchus fissidentatus</name>
    <dbReference type="NCBI Taxonomy" id="1538716"/>
    <lineage>
        <taxon>Eukaryota</taxon>
        <taxon>Metazoa</taxon>
        <taxon>Ecdysozoa</taxon>
        <taxon>Nematoda</taxon>
        <taxon>Chromadorea</taxon>
        <taxon>Rhabditida</taxon>
        <taxon>Rhabditina</taxon>
        <taxon>Diplogasteromorpha</taxon>
        <taxon>Diplogasteroidea</taxon>
        <taxon>Neodiplogasteridae</taxon>
        <taxon>Pristionchus</taxon>
    </lineage>
</organism>
<keyword evidence="1" id="KW-1133">Transmembrane helix</keyword>
<name>A0AAV5WWG8_9BILA</name>
<evidence type="ECO:0000256" key="1">
    <source>
        <dbReference type="SAM" id="Phobius"/>
    </source>
</evidence>
<keyword evidence="3" id="KW-1185">Reference proteome</keyword>
<gene>
    <name evidence="2" type="ORF">PFISCL1PPCAC_25251</name>
</gene>
<protein>
    <recommendedName>
        <fullName evidence="4">G protein-coupled receptor</fullName>
    </recommendedName>
</protein>
<reference evidence="2" key="1">
    <citation type="submission" date="2023-10" db="EMBL/GenBank/DDBJ databases">
        <title>Genome assembly of Pristionchus species.</title>
        <authorList>
            <person name="Yoshida K."/>
            <person name="Sommer R.J."/>
        </authorList>
    </citation>
    <scope>NUCLEOTIDE SEQUENCE</scope>
    <source>
        <strain evidence="2">RS5133</strain>
    </source>
</reference>
<keyword evidence="1" id="KW-0472">Membrane</keyword>
<evidence type="ECO:0000313" key="2">
    <source>
        <dbReference type="EMBL" id="GMT33954.1"/>
    </source>
</evidence>
<feature type="non-terminal residue" evidence="2">
    <location>
        <position position="213"/>
    </location>
</feature>
<feature type="non-terminal residue" evidence="2">
    <location>
        <position position="1"/>
    </location>
</feature>
<comment type="caution">
    <text evidence="2">The sequence shown here is derived from an EMBL/GenBank/DDBJ whole genome shotgun (WGS) entry which is preliminary data.</text>
</comment>
<evidence type="ECO:0008006" key="4">
    <source>
        <dbReference type="Google" id="ProtNLM"/>
    </source>
</evidence>
<feature type="transmembrane region" description="Helical" evidence="1">
    <location>
        <begin position="68"/>
        <end position="84"/>
    </location>
</feature>